<dbReference type="EMBL" id="CAICTM010000995">
    <property type="protein sequence ID" value="CAB9519205.1"/>
    <property type="molecule type" value="Genomic_DNA"/>
</dbReference>
<dbReference type="Proteomes" id="UP001153069">
    <property type="component" value="Unassembled WGS sequence"/>
</dbReference>
<accession>A0A9N8HNM0</accession>
<evidence type="ECO:0000313" key="2">
    <source>
        <dbReference type="EMBL" id="CAB9519205.1"/>
    </source>
</evidence>
<gene>
    <name evidence="2" type="ORF">SEMRO_997_G229430.1</name>
</gene>
<feature type="chain" id="PRO_5040189426" evidence="1">
    <location>
        <begin position="19"/>
        <end position="326"/>
    </location>
</feature>
<organism evidence="2 3">
    <name type="scientific">Seminavis robusta</name>
    <dbReference type="NCBI Taxonomy" id="568900"/>
    <lineage>
        <taxon>Eukaryota</taxon>
        <taxon>Sar</taxon>
        <taxon>Stramenopiles</taxon>
        <taxon>Ochrophyta</taxon>
        <taxon>Bacillariophyta</taxon>
        <taxon>Bacillariophyceae</taxon>
        <taxon>Bacillariophycidae</taxon>
        <taxon>Naviculales</taxon>
        <taxon>Naviculaceae</taxon>
        <taxon>Seminavis</taxon>
    </lineage>
</organism>
<protein>
    <submittedName>
        <fullName evidence="2">Uncharacterized protein</fullName>
    </submittedName>
</protein>
<feature type="signal peptide" evidence="1">
    <location>
        <begin position="1"/>
        <end position="18"/>
    </location>
</feature>
<reference evidence="2" key="1">
    <citation type="submission" date="2020-06" db="EMBL/GenBank/DDBJ databases">
        <authorList>
            <consortium name="Plant Systems Biology data submission"/>
        </authorList>
    </citation>
    <scope>NUCLEOTIDE SEQUENCE</scope>
    <source>
        <strain evidence="2">D6</strain>
    </source>
</reference>
<comment type="caution">
    <text evidence="2">The sequence shown here is derived from an EMBL/GenBank/DDBJ whole genome shotgun (WGS) entry which is preliminary data.</text>
</comment>
<sequence length="326" mass="34740">MKLSTFTTATLGLTFAAADNSHEVASSYNTLFYYDASEVTNSYFVGDIMNSTSLAFGHAIKAFEIDSINELSWEALEQNMTDTLGNIGRVVVSSPERHDLHLCAANKATVTVHEAIAAGYDSLDGPDSQELGSLLTNDQHDAAHADVDKVLTSWISRSDCLIDGDSECVWGDEDSASIMYLQQGSSESDLTMQLYTFYFSHTDAADKQAMVDVSLNSVVVTGWSFNQDVYSQVRSTVSEKIDIPRVQDQVVAPTIVPDNGNVQSFFKSAEFVPCKGGENLGSAGVSGANQTLEGSGASEALDRCGGTVALSFVAASTILAAVSAML</sequence>
<evidence type="ECO:0000256" key="1">
    <source>
        <dbReference type="SAM" id="SignalP"/>
    </source>
</evidence>
<keyword evidence="3" id="KW-1185">Reference proteome</keyword>
<evidence type="ECO:0000313" key="3">
    <source>
        <dbReference type="Proteomes" id="UP001153069"/>
    </source>
</evidence>
<keyword evidence="1" id="KW-0732">Signal</keyword>
<proteinExistence type="predicted"/>
<name>A0A9N8HNM0_9STRA</name>
<dbReference type="AlphaFoldDB" id="A0A9N8HNM0"/>